<comment type="similarity">
    <text evidence="3">Belongs to the peptidase C19 family.</text>
</comment>
<dbReference type="Proteomes" id="UP000002866">
    <property type="component" value="Chromosome 5"/>
</dbReference>
<keyword evidence="6" id="KW-0833">Ubl conjugation pathway</keyword>
<dbReference type="KEGG" id="tbl:TBLA_0E01760"/>
<dbReference type="HOGENOM" id="CLU_004122_0_0_1"/>
<dbReference type="OMA" id="NAWDCPK"/>
<sequence length="1212" mass="138826">MKRTKTLPNYTPEYSDELLQCVQEIYNNEFKTHYPQLKLEKLIDLLDHSSFLFETYTKSLRDSHFDDALSAFIVGSFYMYFIIPQSTQFLTKNRHYRMYHELKNLYEDELNMTNVLSMVKTEITKILDSNYKSQNESSNNLFVDSKFIRRERAFSVPNASNPFSLMNDTSLDSQLDNSMDTLNTSSTTVLSNKGTSAGPSFSNNSVTPNPTFRITLAKDANNMSANGNNSNSNSGINSSLQLPRYQYTNEVHSDVEYSIEDTDESSPLWTAPQLDSKNQLKLAPDAGNPQIVDDAYSNQLPSVTRVLSNIRRNQPKQSKLSLNTNTNSPRSIISQTPTSPTSRNIPYTNSHNNNTNSNNNSSSTYIHSASSFDSSNDIFKDALANNLNSKINNSPTNIYNHGLTINTKDVEEDEEEDDFAETNPYHSSSVKEFPRKKSPTPLKSPVDRSVTHRKDSYHSVYMFNDSNEDNNNHGYDETSEYIESLEHIQKQDVITCPELFSLLSNNVEREKVLLIDLRFPERFVKNHIVAPNILQLNPKLLWDDTTNTPVYTAEKLEQIINNPLFSKRDTFKYVVYYSDMKTYMNMTFDYLFTLFYLLVTCTSKPVKSLPTSLLGGYEKWYKVINSYVNQYSITMNDYVYRKDAGASAGRPLNNNEKPKMEIWTPPQLPIRIRKRAPPPPPSSLPKPNSGKMPPPLPPKINLHGNPSLPPIHSPLENQVHSLDTHKQNGAIHRHFSIPILEKSENDYVSLSITGLRNLGNTCYINSMLQCLFATTEFRNIFLSHKYEKYMDHDIPTNQRLSKSFNMLFKKMYMNGGCSVVPTGFLKTCNILRPDLRIPDDQQDTQEFLMLILDRLHDELSNQHEVKLDYPDLVDYDVDDMEVQPGQYIKWYNESVKSNGLSPIDHVFQGQTEDGLVCQRCGCSSFTYSTFYILSLAIPKASTNAFGKIKRVNLEDCIKMFTNDEILSDENAWDCPRCGSAAPKQEPIHRHREKKHIHDISPPPRSPSSPEPRSKRFFLLNAPREVVRSYSPLRILPGGRHSFDKPRELKEHYSRSADENLSDDKENQNHTTPNGRAGRVRHYSGKMVTIKSVNFVKAPRILVIHLSRFYYDLTKKNNTVITYPLHLNISLKNGEVARYKLYGLVNHTGTLVSGHYTSLVNKDTDHELGSEKQKWFYFDDEIVKEEKNHGDIEGGVTSISSSHVYVLFYQRIK</sequence>
<keyword evidence="5" id="KW-0645">Protease</keyword>
<dbReference type="Gene3D" id="3.90.70.10">
    <property type="entry name" value="Cysteine proteinases"/>
    <property type="match status" value="1"/>
</dbReference>
<dbReference type="InterPro" id="IPR036873">
    <property type="entry name" value="Rhodanese-like_dom_sf"/>
</dbReference>
<dbReference type="RefSeq" id="XP_004180751.1">
    <property type="nucleotide sequence ID" value="XM_004180703.1"/>
</dbReference>
<dbReference type="GO" id="GO:0006508">
    <property type="term" value="P:proteolysis"/>
    <property type="evidence" value="ECO:0007669"/>
    <property type="project" value="UniProtKB-KW"/>
</dbReference>
<reference evidence="13 14" key="1">
    <citation type="journal article" date="2011" name="Proc. Natl. Acad. Sci. U.S.A.">
        <title>Evolutionary erosion of yeast sex chromosomes by mating-type switching accidents.</title>
        <authorList>
            <person name="Gordon J.L."/>
            <person name="Armisen D."/>
            <person name="Proux-Wera E."/>
            <person name="Oheigeartaigh S.S."/>
            <person name="Byrne K.P."/>
            <person name="Wolfe K.H."/>
        </authorList>
    </citation>
    <scope>NUCLEOTIDE SEQUENCE [LARGE SCALE GENOMIC DNA]</scope>
    <source>
        <strain evidence="14">ATCC 34711 / CBS 6284 / DSM 70876 / NBRC 10599 / NRRL Y-10934 / UCD 77-7</strain>
    </source>
</reference>
<keyword evidence="11" id="KW-1133">Transmembrane helix</keyword>
<evidence type="ECO:0000256" key="4">
    <source>
        <dbReference type="ARBA" id="ARBA00012759"/>
    </source>
</evidence>
<protein>
    <recommendedName>
        <fullName evidence="4">ubiquitinyl hydrolase 1</fullName>
        <ecNumber evidence="4">3.4.19.12</ecNumber>
    </recommendedName>
</protein>
<dbReference type="EC" id="3.4.19.12" evidence="4"/>
<dbReference type="PROSITE" id="PS00972">
    <property type="entry name" value="USP_1"/>
    <property type="match status" value="1"/>
</dbReference>
<evidence type="ECO:0000313" key="14">
    <source>
        <dbReference type="Proteomes" id="UP000002866"/>
    </source>
</evidence>
<dbReference type="SUPFAM" id="SSF54001">
    <property type="entry name" value="Cysteine proteinases"/>
    <property type="match status" value="1"/>
</dbReference>
<dbReference type="PANTHER" id="PTHR24006:SF722">
    <property type="entry name" value="UBIQUITIN CARBOXYL-TERMINAL HYDROLASE 48"/>
    <property type="match status" value="1"/>
</dbReference>
<evidence type="ECO:0000256" key="8">
    <source>
        <dbReference type="ARBA" id="ARBA00022807"/>
    </source>
</evidence>
<dbReference type="InterPro" id="IPR018200">
    <property type="entry name" value="USP_CS"/>
</dbReference>
<dbReference type="AlphaFoldDB" id="I2H4D0"/>
<dbReference type="InterPro" id="IPR050164">
    <property type="entry name" value="Peptidase_C19"/>
</dbReference>
<dbReference type="SUPFAM" id="SSF52821">
    <property type="entry name" value="Rhodanese/Cell cycle control phosphatase"/>
    <property type="match status" value="1"/>
</dbReference>
<feature type="region of interest" description="Disordered" evidence="10">
    <location>
        <begin position="671"/>
        <end position="701"/>
    </location>
</feature>
<organism evidence="13 14">
    <name type="scientific">Henningerozyma blattae (strain ATCC 34711 / CBS 6284 / DSM 70876 / NBRC 10599 / NRRL Y-10934 / UCD 77-7)</name>
    <name type="common">Yeast</name>
    <name type="synonym">Tetrapisispora blattae</name>
    <dbReference type="NCBI Taxonomy" id="1071380"/>
    <lineage>
        <taxon>Eukaryota</taxon>
        <taxon>Fungi</taxon>
        <taxon>Dikarya</taxon>
        <taxon>Ascomycota</taxon>
        <taxon>Saccharomycotina</taxon>
        <taxon>Saccharomycetes</taxon>
        <taxon>Saccharomycetales</taxon>
        <taxon>Saccharomycetaceae</taxon>
        <taxon>Henningerozyma</taxon>
    </lineage>
</organism>
<dbReference type="EMBL" id="HE806320">
    <property type="protein sequence ID" value="CCH61232.1"/>
    <property type="molecule type" value="Genomic_DNA"/>
</dbReference>
<gene>
    <name evidence="13" type="primary">TBLA0E01760</name>
    <name evidence="13" type="ORF">TBLA_0E01760</name>
</gene>
<dbReference type="Gene3D" id="3.40.250.10">
    <property type="entry name" value="Rhodanese-like domain"/>
    <property type="match status" value="1"/>
</dbReference>
<dbReference type="PROSITE" id="PS00973">
    <property type="entry name" value="USP_2"/>
    <property type="match status" value="1"/>
</dbReference>
<evidence type="ECO:0000256" key="9">
    <source>
        <dbReference type="ARBA" id="ARBA00023242"/>
    </source>
</evidence>
<feature type="transmembrane region" description="Helical" evidence="11">
    <location>
        <begin position="65"/>
        <end position="83"/>
    </location>
</feature>
<dbReference type="PANTHER" id="PTHR24006">
    <property type="entry name" value="UBIQUITIN CARBOXYL-TERMINAL HYDROLASE"/>
    <property type="match status" value="1"/>
</dbReference>
<feature type="region of interest" description="Disordered" evidence="10">
    <location>
        <begin position="981"/>
        <end position="1013"/>
    </location>
</feature>
<keyword evidence="9" id="KW-0539">Nucleus</keyword>
<keyword evidence="11" id="KW-0472">Membrane</keyword>
<feature type="compositionally biased region" description="Low complexity" evidence="10">
    <location>
        <begin position="328"/>
        <end position="364"/>
    </location>
</feature>
<evidence type="ECO:0000313" key="13">
    <source>
        <dbReference type="EMBL" id="CCH61232.1"/>
    </source>
</evidence>
<dbReference type="GO" id="GO:0005829">
    <property type="term" value="C:cytosol"/>
    <property type="evidence" value="ECO:0007669"/>
    <property type="project" value="TreeGrafter"/>
</dbReference>
<feature type="region of interest" description="Disordered" evidence="10">
    <location>
        <begin position="310"/>
        <end position="364"/>
    </location>
</feature>
<proteinExistence type="inferred from homology"/>
<dbReference type="GO" id="GO:0016579">
    <property type="term" value="P:protein deubiquitination"/>
    <property type="evidence" value="ECO:0007669"/>
    <property type="project" value="EnsemblFungi"/>
</dbReference>
<feature type="compositionally biased region" description="Acidic residues" evidence="10">
    <location>
        <begin position="410"/>
        <end position="420"/>
    </location>
</feature>
<evidence type="ECO:0000256" key="11">
    <source>
        <dbReference type="SAM" id="Phobius"/>
    </source>
</evidence>
<keyword evidence="8" id="KW-0788">Thiol protease</keyword>
<evidence type="ECO:0000256" key="1">
    <source>
        <dbReference type="ARBA" id="ARBA00000707"/>
    </source>
</evidence>
<keyword evidence="11" id="KW-0812">Transmembrane</keyword>
<accession>I2H4D0</accession>
<dbReference type="STRING" id="1071380.I2H4D0"/>
<dbReference type="GeneID" id="14496305"/>
<feature type="compositionally biased region" description="Pro residues" evidence="10">
    <location>
        <begin position="1000"/>
        <end position="1009"/>
    </location>
</feature>
<dbReference type="OrthoDB" id="292964at2759"/>
<evidence type="ECO:0000256" key="10">
    <source>
        <dbReference type="SAM" id="MobiDB-lite"/>
    </source>
</evidence>
<keyword evidence="14" id="KW-1185">Reference proteome</keyword>
<evidence type="ECO:0000256" key="7">
    <source>
        <dbReference type="ARBA" id="ARBA00022801"/>
    </source>
</evidence>
<dbReference type="eggNOG" id="KOG1868">
    <property type="taxonomic scope" value="Eukaryota"/>
</dbReference>
<feature type="region of interest" description="Disordered" evidence="10">
    <location>
        <begin position="410"/>
        <end position="450"/>
    </location>
</feature>
<comment type="subcellular location">
    <subcellularLocation>
        <location evidence="2">Nucleus</location>
    </subcellularLocation>
</comment>
<dbReference type="InterPro" id="IPR028889">
    <property type="entry name" value="USP"/>
</dbReference>
<evidence type="ECO:0000256" key="3">
    <source>
        <dbReference type="ARBA" id="ARBA00009085"/>
    </source>
</evidence>
<name>I2H4D0_HENB6</name>
<feature type="compositionally biased region" description="Polar residues" evidence="10">
    <location>
        <begin position="310"/>
        <end position="327"/>
    </location>
</feature>
<dbReference type="InParanoid" id="I2H4D0"/>
<evidence type="ECO:0000256" key="5">
    <source>
        <dbReference type="ARBA" id="ARBA00022670"/>
    </source>
</evidence>
<dbReference type="InterPro" id="IPR038765">
    <property type="entry name" value="Papain-like_cys_pep_sf"/>
</dbReference>
<dbReference type="GO" id="GO:0005634">
    <property type="term" value="C:nucleus"/>
    <property type="evidence" value="ECO:0007669"/>
    <property type="project" value="UniProtKB-SubCell"/>
</dbReference>
<dbReference type="FunCoup" id="I2H4D0">
    <property type="interactions" value="61"/>
</dbReference>
<keyword evidence="7" id="KW-0378">Hydrolase</keyword>
<dbReference type="Pfam" id="PF00443">
    <property type="entry name" value="UCH"/>
    <property type="match status" value="1"/>
</dbReference>
<dbReference type="GO" id="GO:0004843">
    <property type="term" value="F:cysteine-type deubiquitinase activity"/>
    <property type="evidence" value="ECO:0007669"/>
    <property type="project" value="UniProtKB-EC"/>
</dbReference>
<comment type="catalytic activity">
    <reaction evidence="1">
        <text>Thiol-dependent hydrolysis of ester, thioester, amide, peptide and isopeptide bonds formed by the C-terminal Gly of ubiquitin (a 76-residue protein attached to proteins as an intracellular targeting signal).</text>
        <dbReference type="EC" id="3.4.19.12"/>
    </reaction>
</comment>
<evidence type="ECO:0000256" key="2">
    <source>
        <dbReference type="ARBA" id="ARBA00004123"/>
    </source>
</evidence>
<feature type="region of interest" description="Disordered" evidence="10">
    <location>
        <begin position="1052"/>
        <end position="1078"/>
    </location>
</feature>
<dbReference type="PROSITE" id="PS50235">
    <property type="entry name" value="USP_3"/>
    <property type="match status" value="1"/>
</dbReference>
<evidence type="ECO:0000259" key="12">
    <source>
        <dbReference type="PROSITE" id="PS50235"/>
    </source>
</evidence>
<feature type="domain" description="USP" evidence="12">
    <location>
        <begin position="753"/>
        <end position="1211"/>
    </location>
</feature>
<dbReference type="InterPro" id="IPR001394">
    <property type="entry name" value="Peptidase_C19_UCH"/>
</dbReference>
<evidence type="ECO:0000256" key="6">
    <source>
        <dbReference type="ARBA" id="ARBA00022786"/>
    </source>
</evidence>
<feature type="compositionally biased region" description="Basic and acidic residues" evidence="10">
    <location>
        <begin position="1052"/>
        <end position="1067"/>
    </location>
</feature>